<dbReference type="EMBL" id="JRHH01000005">
    <property type="protein sequence ID" value="KGD67090.1"/>
    <property type="molecule type" value="Genomic_DNA"/>
</dbReference>
<comment type="caution">
    <text evidence="1">The sequence shown here is derived from an EMBL/GenBank/DDBJ whole genome shotgun (WGS) entry which is preliminary data.</text>
</comment>
<proteinExistence type="predicted"/>
<dbReference type="AlphaFoldDB" id="A0A095UX31"/>
<evidence type="ECO:0000313" key="1">
    <source>
        <dbReference type="EMBL" id="KGD67090.1"/>
    </source>
</evidence>
<accession>A0A095UX31</accession>
<organism evidence="1 2">
    <name type="scientific">Flavobacterium aquatile LMG 4008 = ATCC 11947</name>
    <dbReference type="NCBI Taxonomy" id="1453498"/>
    <lineage>
        <taxon>Bacteria</taxon>
        <taxon>Pseudomonadati</taxon>
        <taxon>Bacteroidota</taxon>
        <taxon>Flavobacteriia</taxon>
        <taxon>Flavobacteriales</taxon>
        <taxon>Flavobacteriaceae</taxon>
        <taxon>Flavobacterium</taxon>
    </lineage>
</organism>
<dbReference type="eggNOG" id="ENOG50333WX">
    <property type="taxonomic scope" value="Bacteria"/>
</dbReference>
<evidence type="ECO:0008006" key="3">
    <source>
        <dbReference type="Google" id="ProtNLM"/>
    </source>
</evidence>
<gene>
    <name evidence="1" type="ORF">LG45_12745</name>
</gene>
<evidence type="ECO:0000313" key="2">
    <source>
        <dbReference type="Proteomes" id="UP000029554"/>
    </source>
</evidence>
<sequence length="129" mass="15050">MSNNPEHIIEGQWKELVWEYEKVDKNDTITNDYDNVSDFVKDVVGENLVIHKAESWTFKPNGKLILKGSNYSKEVNWTIKGRGNILEIKYDNNNCEHYSLTELSENKLVLNFDTDTHTRGIARLTFEKI</sequence>
<dbReference type="Proteomes" id="UP000029554">
    <property type="component" value="Unassembled WGS sequence"/>
</dbReference>
<keyword evidence="2" id="KW-1185">Reference proteome</keyword>
<protein>
    <recommendedName>
        <fullName evidence="3">Lipocalin-like domain-containing protein</fullName>
    </recommendedName>
</protein>
<name>A0A095UX31_9FLAO</name>
<reference evidence="1 2" key="1">
    <citation type="submission" date="2014-09" db="EMBL/GenBank/DDBJ databases">
        <title>Whole Genome Shotgun of Flavobacterium aquatile LMG 4008.</title>
        <authorList>
            <person name="Gale A.N."/>
            <person name="Pipes S.E."/>
            <person name="Newman J.D."/>
        </authorList>
    </citation>
    <scope>NUCLEOTIDE SEQUENCE [LARGE SCALE GENOMIC DNA]</scope>
    <source>
        <strain evidence="1 2">LMG 4008</strain>
    </source>
</reference>